<protein>
    <recommendedName>
        <fullName evidence="10">GDSL esterase/lipase</fullName>
    </recommendedName>
</protein>
<organism evidence="8 9">
    <name type="scientific">Citrullus colocynthis</name>
    <name type="common">colocynth</name>
    <dbReference type="NCBI Taxonomy" id="252529"/>
    <lineage>
        <taxon>Eukaryota</taxon>
        <taxon>Viridiplantae</taxon>
        <taxon>Streptophyta</taxon>
        <taxon>Embryophyta</taxon>
        <taxon>Tracheophyta</taxon>
        <taxon>Spermatophyta</taxon>
        <taxon>Magnoliopsida</taxon>
        <taxon>eudicotyledons</taxon>
        <taxon>Gunneridae</taxon>
        <taxon>Pentapetalae</taxon>
        <taxon>rosids</taxon>
        <taxon>fabids</taxon>
        <taxon>Cucurbitales</taxon>
        <taxon>Cucurbitaceae</taxon>
        <taxon>Benincaseae</taxon>
        <taxon>Citrullus</taxon>
    </lineage>
</organism>
<dbReference type="EMBL" id="OZ021741">
    <property type="protein sequence ID" value="CAK9325958.1"/>
    <property type="molecule type" value="Genomic_DNA"/>
</dbReference>
<keyword evidence="3" id="KW-0964">Secreted</keyword>
<comment type="subcellular location">
    <subcellularLocation>
        <location evidence="1">Secreted</location>
    </subcellularLocation>
</comment>
<evidence type="ECO:0000256" key="5">
    <source>
        <dbReference type="ARBA" id="ARBA00022801"/>
    </source>
</evidence>
<sequence>TSHQNLDNANEMLELLNDLTSGGNIEAEHCGDGNYIEGQRVSDAPRCQVLPDNLQYVPFGRVCANRSEYTFWDGVHPTQVGYESLASRSFMAQFPNDTYPLDINQLVHLNLT</sequence>
<keyword evidence="7" id="KW-0443">Lipid metabolism</keyword>
<feature type="non-terminal residue" evidence="8">
    <location>
        <position position="112"/>
    </location>
</feature>
<name>A0ABP0Z2F7_9ROSI</name>
<evidence type="ECO:0000313" key="9">
    <source>
        <dbReference type="Proteomes" id="UP001642487"/>
    </source>
</evidence>
<evidence type="ECO:0000256" key="4">
    <source>
        <dbReference type="ARBA" id="ARBA00022729"/>
    </source>
</evidence>
<keyword evidence="9" id="KW-1185">Reference proteome</keyword>
<dbReference type="Proteomes" id="UP001642487">
    <property type="component" value="Chromosome 7"/>
</dbReference>
<evidence type="ECO:0000256" key="6">
    <source>
        <dbReference type="ARBA" id="ARBA00022963"/>
    </source>
</evidence>
<evidence type="ECO:0000256" key="3">
    <source>
        <dbReference type="ARBA" id="ARBA00022525"/>
    </source>
</evidence>
<keyword evidence="6" id="KW-0442">Lipid degradation</keyword>
<evidence type="ECO:0008006" key="10">
    <source>
        <dbReference type="Google" id="ProtNLM"/>
    </source>
</evidence>
<accession>A0ABP0Z2F7</accession>
<evidence type="ECO:0000313" key="8">
    <source>
        <dbReference type="EMBL" id="CAK9325958.1"/>
    </source>
</evidence>
<gene>
    <name evidence="8" type="ORF">CITCOLO1_LOCUS18250</name>
</gene>
<reference evidence="8 9" key="1">
    <citation type="submission" date="2024-03" db="EMBL/GenBank/DDBJ databases">
        <authorList>
            <person name="Gkanogiannis A."/>
            <person name="Becerra Lopez-Lavalle L."/>
        </authorList>
    </citation>
    <scope>NUCLEOTIDE SEQUENCE [LARGE SCALE GENOMIC DNA]</scope>
</reference>
<dbReference type="PANTHER" id="PTHR45650">
    <property type="entry name" value="GDSL-LIKE LIPASE/ACYLHYDROLASE-RELATED"/>
    <property type="match status" value="1"/>
</dbReference>
<proteinExistence type="inferred from homology"/>
<evidence type="ECO:0000256" key="1">
    <source>
        <dbReference type="ARBA" id="ARBA00004613"/>
    </source>
</evidence>
<keyword evidence="4" id="KW-0732">Signal</keyword>
<dbReference type="InterPro" id="IPR051238">
    <property type="entry name" value="GDSL_esterase/lipase"/>
</dbReference>
<keyword evidence="5" id="KW-0378">Hydrolase</keyword>
<evidence type="ECO:0000256" key="7">
    <source>
        <dbReference type="ARBA" id="ARBA00023098"/>
    </source>
</evidence>
<dbReference type="InterPro" id="IPR036514">
    <property type="entry name" value="SGNH_hydro_sf"/>
</dbReference>
<evidence type="ECO:0000256" key="2">
    <source>
        <dbReference type="ARBA" id="ARBA00008668"/>
    </source>
</evidence>
<dbReference type="PANTHER" id="PTHR45650:SF3">
    <property type="entry name" value="OS01G0748500 PROTEIN"/>
    <property type="match status" value="1"/>
</dbReference>
<dbReference type="Gene3D" id="3.40.50.1110">
    <property type="entry name" value="SGNH hydrolase"/>
    <property type="match status" value="1"/>
</dbReference>
<comment type="similarity">
    <text evidence="2">Belongs to the 'GDSL' lipolytic enzyme family.</text>
</comment>